<dbReference type="InterPro" id="IPR011042">
    <property type="entry name" value="6-blade_b-propeller_TolB-like"/>
</dbReference>
<proteinExistence type="inferred from homology"/>
<dbReference type="Gene3D" id="2.120.10.30">
    <property type="entry name" value="TolB, C-terminal domain"/>
    <property type="match status" value="2"/>
</dbReference>
<dbReference type="Gene3D" id="2.120.10.60">
    <property type="entry name" value="Tricorn protease N-terminal domain"/>
    <property type="match status" value="1"/>
</dbReference>
<accession>A0A382BZE1</accession>
<evidence type="ECO:0000313" key="2">
    <source>
        <dbReference type="EMBL" id="SVB18433.1"/>
    </source>
</evidence>
<dbReference type="InterPro" id="IPR011659">
    <property type="entry name" value="WD40"/>
</dbReference>
<dbReference type="PANTHER" id="PTHR36842">
    <property type="entry name" value="PROTEIN TOLB HOMOLOG"/>
    <property type="match status" value="1"/>
</dbReference>
<name>A0A382BZE1_9ZZZZ</name>
<sequence length="412" mass="45400">MLKDPVIPVKRFAEVVIGICLMGECSLFGLFVKPGVLRLANVEWRLGIIQSRVDVGMGRRPSCPPQATWGYGMKMPHLSRLIGSISASLALVMGLACFSSSSNAIVYVSSVDGDTEVLLLDAKSGESVSLTNNGSADYGPRLSPDGKQIAFLSDESGDLEINVVDRKAETLIRLTHEEGDDLSPRWSPDGERLAFISHRDGQPEVYLMNADGSSPTRITSNSSEEFLGDWSPDGVWLVFNVLGGEEERGLWVRNPDGVNLVRLTTGLDYSPLFSPDGQRIVFVRGEGGEEEIYTLSKLKRRTWQDEPELTRLTQNDVSDRTASWSPDSKSIVFVSSRDGNSEVYTMRGDGSKQVRLTNNEVEDLTPVWSRDGKRIAFVSHLYGEGEIFVMGSDGINQLRLTNNSSEDQSPNW</sequence>
<evidence type="ECO:0008006" key="3">
    <source>
        <dbReference type="Google" id="ProtNLM"/>
    </source>
</evidence>
<dbReference type="Pfam" id="PF07676">
    <property type="entry name" value="PD40"/>
    <property type="match status" value="6"/>
</dbReference>
<reference evidence="2" key="1">
    <citation type="submission" date="2018-05" db="EMBL/GenBank/DDBJ databases">
        <authorList>
            <person name="Lanie J.A."/>
            <person name="Ng W.-L."/>
            <person name="Kazmierczak K.M."/>
            <person name="Andrzejewski T.M."/>
            <person name="Davidsen T.M."/>
            <person name="Wayne K.J."/>
            <person name="Tettelin H."/>
            <person name="Glass J.I."/>
            <person name="Rusch D."/>
            <person name="Podicherti R."/>
            <person name="Tsui H.-C.T."/>
            <person name="Winkler M.E."/>
        </authorList>
    </citation>
    <scope>NUCLEOTIDE SEQUENCE</scope>
</reference>
<gene>
    <name evidence="2" type="ORF">METZ01_LOCUS171287</name>
</gene>
<dbReference type="PANTHER" id="PTHR36842:SF1">
    <property type="entry name" value="PROTEIN TOLB"/>
    <property type="match status" value="1"/>
</dbReference>
<comment type="similarity">
    <text evidence="1">Belongs to the TolB family.</text>
</comment>
<dbReference type="SUPFAM" id="SSF82171">
    <property type="entry name" value="DPP6 N-terminal domain-like"/>
    <property type="match status" value="1"/>
</dbReference>
<dbReference type="EMBL" id="UINC01031808">
    <property type="protein sequence ID" value="SVB18433.1"/>
    <property type="molecule type" value="Genomic_DNA"/>
</dbReference>
<protein>
    <recommendedName>
        <fullName evidence="3">DUF5050 domain-containing protein</fullName>
    </recommendedName>
</protein>
<evidence type="ECO:0000256" key="1">
    <source>
        <dbReference type="ARBA" id="ARBA00009820"/>
    </source>
</evidence>
<organism evidence="2">
    <name type="scientific">marine metagenome</name>
    <dbReference type="NCBI Taxonomy" id="408172"/>
    <lineage>
        <taxon>unclassified sequences</taxon>
        <taxon>metagenomes</taxon>
        <taxon>ecological metagenomes</taxon>
    </lineage>
</organism>
<dbReference type="AlphaFoldDB" id="A0A382BZE1"/>